<dbReference type="GO" id="GO:0016020">
    <property type="term" value="C:membrane"/>
    <property type="evidence" value="ECO:0007669"/>
    <property type="project" value="InterPro"/>
</dbReference>
<dbReference type="GO" id="GO:0005509">
    <property type="term" value="F:calcium ion binding"/>
    <property type="evidence" value="ECO:0007669"/>
    <property type="project" value="InterPro"/>
</dbReference>
<dbReference type="InterPro" id="IPR015919">
    <property type="entry name" value="Cadherin-like_sf"/>
</dbReference>
<dbReference type="InterPro" id="IPR002105">
    <property type="entry name" value="Dockerin_1_rpt"/>
</dbReference>
<keyword evidence="2" id="KW-0697">Rotamase</keyword>
<dbReference type="EC" id="5.2.1.8" evidence="1"/>
<dbReference type="AlphaFoldDB" id="A0A5C6ENY2"/>
<dbReference type="GO" id="GO:0000272">
    <property type="term" value="P:polysaccharide catabolic process"/>
    <property type="evidence" value="ECO:0007669"/>
    <property type="project" value="InterPro"/>
</dbReference>
<dbReference type="EMBL" id="SJPW01000005">
    <property type="protein sequence ID" value="TWU50772.1"/>
    <property type="molecule type" value="Genomic_DNA"/>
</dbReference>
<evidence type="ECO:0000313" key="6">
    <source>
        <dbReference type="Proteomes" id="UP000318288"/>
    </source>
</evidence>
<evidence type="ECO:0000256" key="1">
    <source>
        <dbReference type="ARBA" id="ARBA00013194"/>
    </source>
</evidence>
<name>A0A5C6ENY2_9BACT</name>
<dbReference type="InterPro" id="IPR029000">
    <property type="entry name" value="Cyclophilin-like_dom_sf"/>
</dbReference>
<dbReference type="InterPro" id="IPR044666">
    <property type="entry name" value="Cyclophilin_A-like"/>
</dbReference>
<dbReference type="OrthoDB" id="270889at2"/>
<dbReference type="SUPFAM" id="SSF50891">
    <property type="entry name" value="Cyclophilin-like"/>
    <property type="match status" value="1"/>
</dbReference>
<comment type="caution">
    <text evidence="5">The sequence shown here is derived from an EMBL/GenBank/DDBJ whole genome shotgun (WGS) entry which is preliminary data.</text>
</comment>
<feature type="domain" description="PPIase cyclophilin-type" evidence="4">
    <location>
        <begin position="96"/>
        <end position="239"/>
    </location>
</feature>
<evidence type="ECO:0000256" key="3">
    <source>
        <dbReference type="ARBA" id="ARBA00023235"/>
    </source>
</evidence>
<dbReference type="CDD" id="cd00317">
    <property type="entry name" value="cyclophilin"/>
    <property type="match status" value="1"/>
</dbReference>
<dbReference type="SUPFAM" id="SSF49313">
    <property type="entry name" value="Cadherin-like"/>
    <property type="match status" value="1"/>
</dbReference>
<reference evidence="5 6" key="1">
    <citation type="submission" date="2019-02" db="EMBL/GenBank/DDBJ databases">
        <title>Deep-cultivation of Planctomycetes and their phenomic and genomic characterization uncovers novel biology.</title>
        <authorList>
            <person name="Wiegand S."/>
            <person name="Jogler M."/>
            <person name="Boedeker C."/>
            <person name="Pinto D."/>
            <person name="Vollmers J."/>
            <person name="Rivas-Marin E."/>
            <person name="Kohn T."/>
            <person name="Peeters S.H."/>
            <person name="Heuer A."/>
            <person name="Rast P."/>
            <person name="Oberbeckmann S."/>
            <person name="Bunk B."/>
            <person name="Jeske O."/>
            <person name="Meyerdierks A."/>
            <person name="Storesund J.E."/>
            <person name="Kallscheuer N."/>
            <person name="Luecker S."/>
            <person name="Lage O.M."/>
            <person name="Pohl T."/>
            <person name="Merkel B.J."/>
            <person name="Hornburger P."/>
            <person name="Mueller R.-W."/>
            <person name="Bruemmer F."/>
            <person name="Labrenz M."/>
            <person name="Spormann A.M."/>
            <person name="Op Den Camp H."/>
            <person name="Overmann J."/>
            <person name="Amann R."/>
            <person name="Jetten M.S.M."/>
            <person name="Mascher T."/>
            <person name="Medema M.H."/>
            <person name="Devos D.P."/>
            <person name="Kaster A.-K."/>
            <person name="Ovreas L."/>
            <person name="Rohde M."/>
            <person name="Galperin M.Y."/>
            <person name="Jogler C."/>
        </authorList>
    </citation>
    <scope>NUCLEOTIDE SEQUENCE [LARGE SCALE GENOMIC DNA]</scope>
    <source>
        <strain evidence="5 6">Poly51</strain>
    </source>
</reference>
<dbReference type="InterPro" id="IPR013783">
    <property type="entry name" value="Ig-like_fold"/>
</dbReference>
<dbReference type="Proteomes" id="UP000318288">
    <property type="component" value="Unassembled WGS sequence"/>
</dbReference>
<proteinExistence type="predicted"/>
<organism evidence="5 6">
    <name type="scientific">Rubripirellula tenax</name>
    <dbReference type="NCBI Taxonomy" id="2528015"/>
    <lineage>
        <taxon>Bacteria</taxon>
        <taxon>Pseudomonadati</taxon>
        <taxon>Planctomycetota</taxon>
        <taxon>Planctomycetia</taxon>
        <taxon>Pirellulales</taxon>
        <taxon>Pirellulaceae</taxon>
        <taxon>Rubripirellula</taxon>
    </lineage>
</organism>
<keyword evidence="3 5" id="KW-0413">Isomerase</keyword>
<dbReference type="GO" id="GO:0003755">
    <property type="term" value="F:peptidyl-prolyl cis-trans isomerase activity"/>
    <property type="evidence" value="ECO:0007669"/>
    <property type="project" value="UniProtKB-KW"/>
</dbReference>
<dbReference type="Gene3D" id="2.60.40.10">
    <property type="entry name" value="Immunoglobulins"/>
    <property type="match status" value="2"/>
</dbReference>
<evidence type="ECO:0000256" key="2">
    <source>
        <dbReference type="ARBA" id="ARBA00023110"/>
    </source>
</evidence>
<gene>
    <name evidence="5" type="primary">ppiB_2</name>
    <name evidence="5" type="ORF">Poly51_40650</name>
</gene>
<dbReference type="PROSITE" id="PS50072">
    <property type="entry name" value="CSA_PPIASE_2"/>
    <property type="match status" value="1"/>
</dbReference>
<accession>A0A5C6ENY2</accession>
<evidence type="ECO:0000313" key="5">
    <source>
        <dbReference type="EMBL" id="TWU50772.1"/>
    </source>
</evidence>
<keyword evidence="6" id="KW-1185">Reference proteome</keyword>
<dbReference type="GO" id="GO:0004553">
    <property type="term" value="F:hydrolase activity, hydrolyzing O-glycosyl compounds"/>
    <property type="evidence" value="ECO:0007669"/>
    <property type="project" value="InterPro"/>
</dbReference>
<dbReference type="PANTHER" id="PTHR45625">
    <property type="entry name" value="PEPTIDYL-PROLYL CIS-TRANS ISOMERASE-RELATED"/>
    <property type="match status" value="1"/>
</dbReference>
<dbReference type="PRINTS" id="PR00153">
    <property type="entry name" value="CSAPPISMRASE"/>
</dbReference>
<protein>
    <recommendedName>
        <fullName evidence="1">peptidylprolyl isomerase</fullName>
        <ecNumber evidence="1">5.2.1.8</ecNumber>
    </recommendedName>
</protein>
<dbReference type="RefSeq" id="WP_146459461.1">
    <property type="nucleotide sequence ID" value="NZ_SJPW01000005.1"/>
</dbReference>
<dbReference type="InterPro" id="IPR002130">
    <property type="entry name" value="Cyclophilin-type_PPIase_dom"/>
</dbReference>
<dbReference type="Pfam" id="PF00160">
    <property type="entry name" value="Pro_isomerase"/>
    <property type="match status" value="1"/>
</dbReference>
<dbReference type="Gene3D" id="2.40.100.10">
    <property type="entry name" value="Cyclophilin-like"/>
    <property type="match status" value="1"/>
</dbReference>
<dbReference type="Pfam" id="PF00404">
    <property type="entry name" value="Dockerin_1"/>
    <property type="match status" value="1"/>
</dbReference>
<dbReference type="PANTHER" id="PTHR45625:SF4">
    <property type="entry name" value="PEPTIDYLPROLYL ISOMERASE DOMAIN AND WD REPEAT-CONTAINING PROTEIN 1"/>
    <property type="match status" value="1"/>
</dbReference>
<sequence>MTLPSRRRHSRISSRSNALRIESLESRRLLAGDAPTFVSIDAQTVEVGSPLHVPIDAADQNGGPLTTMITVADPDLVEAIVITGNRSMRLSVADFGAMVFQMFEQRAPRASGRVIALAEAGFYDGVLFHRVDSDFVIQAGIAAGTTNEGSGLGAFDDEFHPDLQHNREGILSFAKSTDDTNDSQFFVTEADPRFLDFNHSIFGQLIEGFDVREAISETPIVGGGDESPVSDVVITHAEIFSDTENSLVMLRALAPNIETTATVTVTDAEGNATSQTFTVSTIDDQVNANPYLLPFVSPIIATAGETVELDLRAFDLESDAVAYAGQYVSESFDSQASLDSVTGRFVLIPAADFVGSIEFLLGVTTATGNGAFDTQSLTITFAPTPFVGSLALDATSDSGSADDDNVTNATSLLLVVDGVSVGTTVEVFDVATDEVLASATATEATVSLTIDVADRTGLVTLAARATSGGQSSDPTAELAITLDRIAPTLVRDNDVVHVFAGEAFTRVLTSDESATRWSLAGLVEGAEIDGDSGELTWVTGSPLRGPQTVVVQLTDVAGNVRDEDFEITVTSRYLNPQDAFDVDANGAVTAFDALLIINVLGRAGGTIELPGFDLQPGAVTTLNQAYFYNVSGDTAITALDALRVINEVGRRRNVLPTSFESIDAAIRSASDWDADGVESAHIVGNLF</sequence>
<evidence type="ECO:0000259" key="4">
    <source>
        <dbReference type="PROSITE" id="PS50072"/>
    </source>
</evidence>